<dbReference type="Gene3D" id="3.30.70.100">
    <property type="match status" value="1"/>
</dbReference>
<evidence type="ECO:0000256" key="5">
    <source>
        <dbReference type="ARBA" id="ARBA00022989"/>
    </source>
</evidence>
<dbReference type="InterPro" id="IPR010920">
    <property type="entry name" value="LSM_dom_sf"/>
</dbReference>
<comment type="subcellular location">
    <subcellularLocation>
        <location evidence="1">Cell membrane</location>
        <topology evidence="1">Multi-pass membrane protein</topology>
    </subcellularLocation>
</comment>
<feature type="domain" description="Mechanosensitive ion channel MscS" evidence="8">
    <location>
        <begin position="175"/>
        <end position="242"/>
    </location>
</feature>
<dbReference type="Gene3D" id="1.10.287.1260">
    <property type="match status" value="1"/>
</dbReference>
<dbReference type="Pfam" id="PF21082">
    <property type="entry name" value="MS_channel_3rd"/>
    <property type="match status" value="1"/>
</dbReference>
<dbReference type="Gene3D" id="2.30.30.60">
    <property type="match status" value="1"/>
</dbReference>
<accession>A0A3B0V324</accession>
<evidence type="ECO:0000259" key="8">
    <source>
        <dbReference type="Pfam" id="PF00924"/>
    </source>
</evidence>
<gene>
    <name evidence="11" type="ORF">MNBD_CHLOROFLEXI01-1713</name>
</gene>
<dbReference type="InterPro" id="IPR011014">
    <property type="entry name" value="MscS_channel_TM-2"/>
</dbReference>
<dbReference type="EMBL" id="UOEU01000664">
    <property type="protein sequence ID" value="VAW37381.1"/>
    <property type="molecule type" value="Genomic_DNA"/>
</dbReference>
<evidence type="ECO:0000256" key="4">
    <source>
        <dbReference type="ARBA" id="ARBA00022692"/>
    </source>
</evidence>
<reference evidence="11" key="1">
    <citation type="submission" date="2018-06" db="EMBL/GenBank/DDBJ databases">
        <authorList>
            <person name="Zhirakovskaya E."/>
        </authorList>
    </citation>
    <scope>NUCLEOTIDE SEQUENCE</scope>
</reference>
<dbReference type="GO" id="GO:0005886">
    <property type="term" value="C:plasma membrane"/>
    <property type="evidence" value="ECO:0007669"/>
    <property type="project" value="UniProtKB-SubCell"/>
</dbReference>
<feature type="domain" description="Mechanosensitive ion channel transmembrane helices 2/3" evidence="10">
    <location>
        <begin position="136"/>
        <end position="173"/>
    </location>
</feature>
<dbReference type="GO" id="GO:0008381">
    <property type="term" value="F:mechanosensitive monoatomic ion channel activity"/>
    <property type="evidence" value="ECO:0007669"/>
    <property type="project" value="InterPro"/>
</dbReference>
<dbReference type="InterPro" id="IPR049142">
    <property type="entry name" value="MS_channel_1st"/>
</dbReference>
<dbReference type="InterPro" id="IPR006685">
    <property type="entry name" value="MscS_channel_2nd"/>
</dbReference>
<dbReference type="AlphaFoldDB" id="A0A3B0V324"/>
<evidence type="ECO:0000256" key="2">
    <source>
        <dbReference type="ARBA" id="ARBA00008017"/>
    </source>
</evidence>
<name>A0A3B0V324_9ZZZZ</name>
<keyword evidence="6 7" id="KW-0472">Membrane</keyword>
<feature type="domain" description="Mechanosensitive ion channel MscS C-terminal" evidence="9">
    <location>
        <begin position="251"/>
        <end position="330"/>
    </location>
</feature>
<keyword evidence="3" id="KW-1003">Cell membrane</keyword>
<feature type="transmembrane region" description="Helical" evidence="7">
    <location>
        <begin position="12"/>
        <end position="33"/>
    </location>
</feature>
<dbReference type="SUPFAM" id="SSF50182">
    <property type="entry name" value="Sm-like ribonucleoproteins"/>
    <property type="match status" value="1"/>
</dbReference>
<dbReference type="PANTHER" id="PTHR30221">
    <property type="entry name" value="SMALL-CONDUCTANCE MECHANOSENSITIVE CHANNEL"/>
    <property type="match status" value="1"/>
</dbReference>
<evidence type="ECO:0000259" key="9">
    <source>
        <dbReference type="Pfam" id="PF21082"/>
    </source>
</evidence>
<protein>
    <submittedName>
        <fullName evidence="11">Potassium efflux system KefA protein / Small-conductance mechanosensitive channel</fullName>
    </submittedName>
</protein>
<evidence type="ECO:0000256" key="3">
    <source>
        <dbReference type="ARBA" id="ARBA00022475"/>
    </source>
</evidence>
<proteinExistence type="inferred from homology"/>
<dbReference type="Pfam" id="PF00924">
    <property type="entry name" value="MS_channel_2nd"/>
    <property type="match status" value="1"/>
</dbReference>
<evidence type="ECO:0000256" key="7">
    <source>
        <dbReference type="SAM" id="Phobius"/>
    </source>
</evidence>
<dbReference type="InterPro" id="IPR011066">
    <property type="entry name" value="MscS_channel_C_sf"/>
</dbReference>
<dbReference type="InterPro" id="IPR045275">
    <property type="entry name" value="MscS_archaea/bacteria_type"/>
</dbReference>
<dbReference type="PANTHER" id="PTHR30221:SF1">
    <property type="entry name" value="SMALL-CONDUCTANCE MECHANOSENSITIVE CHANNEL"/>
    <property type="match status" value="1"/>
</dbReference>
<dbReference type="InterPro" id="IPR023408">
    <property type="entry name" value="MscS_beta-dom_sf"/>
</dbReference>
<feature type="transmembrane region" description="Helical" evidence="7">
    <location>
        <begin position="129"/>
        <end position="148"/>
    </location>
</feature>
<feature type="transmembrane region" description="Helical" evidence="7">
    <location>
        <begin position="154"/>
        <end position="172"/>
    </location>
</feature>
<evidence type="ECO:0000256" key="6">
    <source>
        <dbReference type="ARBA" id="ARBA00023136"/>
    </source>
</evidence>
<sequence>MNEVLLEIGEAILIIAVAWLLSWASRYFLTQVVKRLIARTNTQLDDVILQAVDYSFRAAILVGGIEFALLRLSFMSEAWLNSLDRLFFVLYSLLIFIFLYRLIGGLVRWYGAEVAHKTETDIDDKFLGLFRRLAHIVLMMTLFVIILGRFGIEVSALVTTLGIGSLAIALAAQETLGDMFSGFTIMMDRPFAIGDRVELLDLDTWGDVTDIGLRSTRILTRDNRSVTVPNSVIGKGLIVNYSTPSTRYRVQTHVGVAYGTDIELARDVMIEAIRQQDWVMKDERIEALFLEFGDSSLNFRVRCWIEHYVETRRIIDKMNSALYHALNENKIGIPFPQRDIRIIESTEKG</sequence>
<keyword evidence="4 7" id="KW-0812">Transmembrane</keyword>
<feature type="transmembrane region" description="Helical" evidence="7">
    <location>
        <begin position="86"/>
        <end position="109"/>
    </location>
</feature>
<evidence type="ECO:0000256" key="1">
    <source>
        <dbReference type="ARBA" id="ARBA00004651"/>
    </source>
</evidence>
<dbReference type="InterPro" id="IPR049278">
    <property type="entry name" value="MS_channel_C"/>
</dbReference>
<dbReference type="SUPFAM" id="SSF82861">
    <property type="entry name" value="Mechanosensitive channel protein MscS (YggB), transmembrane region"/>
    <property type="match status" value="1"/>
</dbReference>
<dbReference type="Pfam" id="PF21088">
    <property type="entry name" value="MS_channel_1st"/>
    <property type="match status" value="1"/>
</dbReference>
<keyword evidence="5 7" id="KW-1133">Transmembrane helix</keyword>
<organism evidence="11">
    <name type="scientific">hydrothermal vent metagenome</name>
    <dbReference type="NCBI Taxonomy" id="652676"/>
    <lineage>
        <taxon>unclassified sequences</taxon>
        <taxon>metagenomes</taxon>
        <taxon>ecological metagenomes</taxon>
    </lineage>
</organism>
<comment type="similarity">
    <text evidence="2">Belongs to the MscS (TC 1.A.23) family.</text>
</comment>
<evidence type="ECO:0000313" key="11">
    <source>
        <dbReference type="EMBL" id="VAW37381.1"/>
    </source>
</evidence>
<evidence type="ECO:0000259" key="10">
    <source>
        <dbReference type="Pfam" id="PF21088"/>
    </source>
</evidence>
<dbReference type="SUPFAM" id="SSF82689">
    <property type="entry name" value="Mechanosensitive channel protein MscS (YggB), C-terminal domain"/>
    <property type="match status" value="1"/>
</dbReference>